<keyword evidence="4" id="KW-0560">Oxidoreductase</keyword>
<dbReference type="InterPro" id="IPR027477">
    <property type="entry name" value="Succ_DH/fumarate_Rdtase_cat_sf"/>
</dbReference>
<dbReference type="SUPFAM" id="SSF51905">
    <property type="entry name" value="FAD/NAD(P)-binding domain"/>
    <property type="match status" value="1"/>
</dbReference>
<evidence type="ECO:0000256" key="4">
    <source>
        <dbReference type="ARBA" id="ARBA00023002"/>
    </source>
</evidence>
<dbReference type="Proteomes" id="UP000019063">
    <property type="component" value="Unassembled WGS sequence"/>
</dbReference>
<evidence type="ECO:0000256" key="1">
    <source>
        <dbReference type="ARBA" id="ARBA00001974"/>
    </source>
</evidence>
<organism evidence="6 7">
    <name type="scientific">Roseivivax marinus</name>
    <dbReference type="NCBI Taxonomy" id="1379903"/>
    <lineage>
        <taxon>Bacteria</taxon>
        <taxon>Pseudomonadati</taxon>
        <taxon>Pseudomonadota</taxon>
        <taxon>Alphaproteobacteria</taxon>
        <taxon>Rhodobacterales</taxon>
        <taxon>Roseobacteraceae</taxon>
        <taxon>Roseivivax</taxon>
    </lineage>
</organism>
<comment type="cofactor">
    <cofactor evidence="1">
        <name>FAD</name>
        <dbReference type="ChEBI" id="CHEBI:57692"/>
    </cofactor>
</comment>
<dbReference type="RefSeq" id="WP_043847032.1">
    <property type="nucleotide sequence ID" value="NZ_AQQW01000019.1"/>
</dbReference>
<proteinExistence type="predicted"/>
<evidence type="ECO:0000313" key="7">
    <source>
        <dbReference type="Proteomes" id="UP000019063"/>
    </source>
</evidence>
<dbReference type="GO" id="GO:0016491">
    <property type="term" value="F:oxidoreductase activity"/>
    <property type="evidence" value="ECO:0007669"/>
    <property type="project" value="UniProtKB-KW"/>
</dbReference>
<dbReference type="InterPro" id="IPR003953">
    <property type="entry name" value="FAD-dep_OxRdtase_2_FAD-bd"/>
</dbReference>
<gene>
    <name evidence="6" type="ORF">ATO8_19504</name>
</gene>
<dbReference type="EMBL" id="AQQW01000019">
    <property type="protein sequence ID" value="ETW10967.1"/>
    <property type="molecule type" value="Genomic_DNA"/>
</dbReference>
<dbReference type="PANTHER" id="PTHR43400:SF10">
    <property type="entry name" value="3-OXOSTEROID 1-DEHYDROGENASE"/>
    <property type="match status" value="1"/>
</dbReference>
<keyword evidence="3" id="KW-0274">FAD</keyword>
<reference evidence="6 7" key="1">
    <citation type="journal article" date="2014" name="Antonie Van Leeuwenhoek">
        <title>Roseivivax atlanticus sp. nov., isolated from surface seawater of the Atlantic Ocean.</title>
        <authorList>
            <person name="Li G."/>
            <person name="Lai Q."/>
            <person name="Liu X."/>
            <person name="Sun F."/>
            <person name="Shao Z."/>
        </authorList>
    </citation>
    <scope>NUCLEOTIDE SEQUENCE [LARGE SCALE GENOMIC DNA]</scope>
    <source>
        <strain evidence="6 7">22II-s10s</strain>
    </source>
</reference>
<dbReference type="STRING" id="1379903.ATO8_19504"/>
<dbReference type="SUPFAM" id="SSF56425">
    <property type="entry name" value="Succinate dehydrogenase/fumarate reductase flavoprotein, catalytic domain"/>
    <property type="match status" value="1"/>
</dbReference>
<dbReference type="AlphaFoldDB" id="W4HDX7"/>
<dbReference type="Pfam" id="PF00890">
    <property type="entry name" value="FAD_binding_2"/>
    <property type="match status" value="1"/>
</dbReference>
<evidence type="ECO:0000259" key="5">
    <source>
        <dbReference type="Pfam" id="PF00890"/>
    </source>
</evidence>
<feature type="domain" description="FAD-dependent oxidoreductase 2 FAD-binding" evidence="5">
    <location>
        <begin position="6"/>
        <end position="421"/>
    </location>
</feature>
<evidence type="ECO:0000256" key="2">
    <source>
        <dbReference type="ARBA" id="ARBA00022630"/>
    </source>
</evidence>
<name>W4HDX7_9RHOB</name>
<sequence>MTNDVDFLVIGAGACGLCAAIAATDAGLSAAIVEKTDRAGGNSALSTGSVPAAGSRFQKEAGIDDDAETYFQDLMSIAGETDDPELVRRMTAVSADTVEWLVDAVKARIELVTAYKHIGHSVPRLHAPKSRRGQDLVDDLVRAVEEREIPLAMGNTVKRLLVEGDRVAGAVIDTGDGNEIEFRAAATLLALNGFGANRKLVERFTPEIAGAQYFGAAGSDGEAVEWGETLGARLVNMEAYQGYAAVADPHGSILSWTTIEKGGVLLGGNGARFGDESLGYSGFAKHVLAQGDYAYAIFDQRIFEIAMQEEEFAELHAHGGLKTGDTVADVARAQGLDGEAAEAAVAEYNTAAQAGEADRFGRTEFGLAPLEPPFYSCRTVPALFHTQGGLKVDADGRVLRLDGTPIPGLFAGGGAAAGISGRSGATGYASGNGLLTAVALGRLAALSAARDLAKADA</sequence>
<dbReference type="PATRIC" id="fig|1317118.6.peg.3991"/>
<comment type="caution">
    <text evidence="6">The sequence shown here is derived from an EMBL/GenBank/DDBJ whole genome shotgun (WGS) entry which is preliminary data.</text>
</comment>
<evidence type="ECO:0000256" key="3">
    <source>
        <dbReference type="ARBA" id="ARBA00022827"/>
    </source>
</evidence>
<accession>W4HDX7</accession>
<evidence type="ECO:0000313" key="6">
    <source>
        <dbReference type="EMBL" id="ETW10967.1"/>
    </source>
</evidence>
<dbReference type="Gene3D" id="3.50.50.60">
    <property type="entry name" value="FAD/NAD(P)-binding domain"/>
    <property type="match status" value="1"/>
</dbReference>
<dbReference type="InterPro" id="IPR050315">
    <property type="entry name" value="FAD-oxidoreductase_2"/>
</dbReference>
<dbReference type="Gene3D" id="3.90.700.10">
    <property type="entry name" value="Succinate dehydrogenase/fumarate reductase flavoprotein, catalytic domain"/>
    <property type="match status" value="1"/>
</dbReference>
<dbReference type="InterPro" id="IPR036188">
    <property type="entry name" value="FAD/NAD-bd_sf"/>
</dbReference>
<dbReference type="PANTHER" id="PTHR43400">
    <property type="entry name" value="FUMARATE REDUCTASE"/>
    <property type="match status" value="1"/>
</dbReference>
<protein>
    <submittedName>
        <fullName evidence="6">Fumarate reductase/succinate dehydrogenase flavoprotein domain-containing protein</fullName>
    </submittedName>
</protein>
<keyword evidence="7" id="KW-1185">Reference proteome</keyword>
<dbReference type="eggNOG" id="COG1053">
    <property type="taxonomic scope" value="Bacteria"/>
</dbReference>
<keyword evidence="2" id="KW-0285">Flavoprotein</keyword>
<dbReference type="GO" id="GO:0008202">
    <property type="term" value="P:steroid metabolic process"/>
    <property type="evidence" value="ECO:0007669"/>
    <property type="project" value="UniProtKB-ARBA"/>
</dbReference>